<evidence type="ECO:0000313" key="4">
    <source>
        <dbReference type="Proteomes" id="UP001596379"/>
    </source>
</evidence>
<feature type="transmembrane region" description="Helical" evidence="1">
    <location>
        <begin position="109"/>
        <end position="141"/>
    </location>
</feature>
<feature type="transmembrane region" description="Helical" evidence="1">
    <location>
        <begin position="45"/>
        <end position="65"/>
    </location>
</feature>
<sequence length="412" mass="45859">MIKHRSASHSSRYARIDALRGIAVFGILLVNVWSFIWGFESLRYGVLPATASIFDVLAVAFTAFFAEQKFYPVFAFLFGAGFVLVTRSLKQQFGRWSDAERLYRRRLKWLLACGVVHGTAIWFGDILTVYAIAGFFVLAGLTGARLRSVRNTLRVWSIIFFALLLGNFLLGLQMLSGPSGLQEQAINTVAAVEAGRIVYTEGNLLSIGIQRLGDYASVTTQSLFILPHIALLFLLGAMSVRLGWLTQPGRHIKFWRRVQWTGFALGIPFNLAWATMVVAEAIDPLHPSIYSFLLYAWLPVGGTCLAAAYVATVLLAQETVGQWLDNWLAPVGKMALTHYLMQSLLCSILLQGFGFGLGAIWPPAAWLALAFAIMLLQVFFSRWWLARHAQGPAETLWRRYINKGIADADKSD</sequence>
<dbReference type="PANTHER" id="PTHR30590">
    <property type="entry name" value="INNER MEMBRANE PROTEIN"/>
    <property type="match status" value="1"/>
</dbReference>
<accession>A0ABW2J4C8</accession>
<name>A0ABW2J4C8_9BURK</name>
<feature type="transmembrane region" description="Helical" evidence="1">
    <location>
        <begin position="225"/>
        <end position="246"/>
    </location>
</feature>
<feature type="domain" description="DUF418" evidence="2">
    <location>
        <begin position="240"/>
        <end position="401"/>
    </location>
</feature>
<comment type="caution">
    <text evidence="3">The sequence shown here is derived from an EMBL/GenBank/DDBJ whole genome shotgun (WGS) entry which is preliminary data.</text>
</comment>
<feature type="transmembrane region" description="Helical" evidence="1">
    <location>
        <begin position="258"/>
        <end position="282"/>
    </location>
</feature>
<evidence type="ECO:0000256" key="1">
    <source>
        <dbReference type="SAM" id="Phobius"/>
    </source>
</evidence>
<proteinExistence type="predicted"/>
<dbReference type="Pfam" id="PF04235">
    <property type="entry name" value="DUF418"/>
    <property type="match status" value="1"/>
</dbReference>
<feature type="transmembrane region" description="Helical" evidence="1">
    <location>
        <begin position="294"/>
        <end position="316"/>
    </location>
</feature>
<dbReference type="InterPro" id="IPR007349">
    <property type="entry name" value="DUF418"/>
</dbReference>
<evidence type="ECO:0000313" key="3">
    <source>
        <dbReference type="EMBL" id="MFC7298252.1"/>
    </source>
</evidence>
<dbReference type="RefSeq" id="WP_382233367.1">
    <property type="nucleotide sequence ID" value="NZ_JBHTCC010000001.1"/>
</dbReference>
<dbReference type="EMBL" id="JBHTCC010000001">
    <property type="protein sequence ID" value="MFC7298252.1"/>
    <property type="molecule type" value="Genomic_DNA"/>
</dbReference>
<keyword evidence="4" id="KW-1185">Reference proteome</keyword>
<feature type="transmembrane region" description="Helical" evidence="1">
    <location>
        <begin position="153"/>
        <end position="172"/>
    </location>
</feature>
<dbReference type="PANTHER" id="PTHR30590:SF2">
    <property type="entry name" value="INNER MEMBRANE PROTEIN"/>
    <property type="match status" value="1"/>
</dbReference>
<organism evidence="3 4">
    <name type="scientific">Herminiimonas aquatilis</name>
    <dbReference type="NCBI Taxonomy" id="345342"/>
    <lineage>
        <taxon>Bacteria</taxon>
        <taxon>Pseudomonadati</taxon>
        <taxon>Pseudomonadota</taxon>
        <taxon>Betaproteobacteria</taxon>
        <taxon>Burkholderiales</taxon>
        <taxon>Oxalobacteraceae</taxon>
        <taxon>Herminiimonas</taxon>
    </lineage>
</organism>
<feature type="transmembrane region" description="Helical" evidence="1">
    <location>
        <begin position="336"/>
        <end position="360"/>
    </location>
</feature>
<feature type="transmembrane region" description="Helical" evidence="1">
    <location>
        <begin position="70"/>
        <end position="89"/>
    </location>
</feature>
<keyword evidence="1" id="KW-1133">Transmembrane helix</keyword>
<dbReference type="Proteomes" id="UP001596379">
    <property type="component" value="Unassembled WGS sequence"/>
</dbReference>
<reference evidence="4" key="1">
    <citation type="journal article" date="2019" name="Int. J. Syst. Evol. Microbiol.">
        <title>The Global Catalogue of Microorganisms (GCM) 10K type strain sequencing project: providing services to taxonomists for standard genome sequencing and annotation.</title>
        <authorList>
            <consortium name="The Broad Institute Genomics Platform"/>
            <consortium name="The Broad Institute Genome Sequencing Center for Infectious Disease"/>
            <person name="Wu L."/>
            <person name="Ma J."/>
        </authorList>
    </citation>
    <scope>NUCLEOTIDE SEQUENCE [LARGE SCALE GENOMIC DNA]</scope>
    <source>
        <strain evidence="4">CCUG 36956</strain>
    </source>
</reference>
<feature type="transmembrane region" description="Helical" evidence="1">
    <location>
        <begin position="366"/>
        <end position="385"/>
    </location>
</feature>
<feature type="transmembrane region" description="Helical" evidence="1">
    <location>
        <begin position="21"/>
        <end position="39"/>
    </location>
</feature>
<evidence type="ECO:0000259" key="2">
    <source>
        <dbReference type="Pfam" id="PF04235"/>
    </source>
</evidence>
<keyword evidence="1" id="KW-0812">Transmembrane</keyword>
<dbReference type="InterPro" id="IPR052529">
    <property type="entry name" value="Bact_Transport_Assoc"/>
</dbReference>
<keyword evidence="1" id="KW-0472">Membrane</keyword>
<protein>
    <submittedName>
        <fullName evidence="3">DUF418 domain-containing protein</fullName>
    </submittedName>
</protein>
<gene>
    <name evidence="3" type="ORF">ACFQO0_07370</name>
</gene>